<comment type="caution">
    <text evidence="2">The sequence shown here is derived from an EMBL/GenBank/DDBJ whole genome shotgun (WGS) entry which is preliminary data.</text>
</comment>
<dbReference type="SUPFAM" id="SSF54001">
    <property type="entry name" value="Cysteine proteinases"/>
    <property type="match status" value="1"/>
</dbReference>
<dbReference type="InterPro" id="IPR029058">
    <property type="entry name" value="AB_hydrolase_fold"/>
</dbReference>
<keyword evidence="3" id="KW-1185">Reference proteome</keyword>
<dbReference type="EMBL" id="PPPD01000001">
    <property type="protein sequence ID" value="PNY81565.1"/>
    <property type="molecule type" value="Genomic_DNA"/>
</dbReference>
<reference evidence="2 3" key="1">
    <citation type="submission" date="2018-01" db="EMBL/GenBank/DDBJ databases">
        <title>Deinococcus koreensis sp. nov., a radiation-resistant bacterium isolated from river water.</title>
        <authorList>
            <person name="Choi A."/>
        </authorList>
    </citation>
    <scope>NUCLEOTIDE SEQUENCE [LARGE SCALE GENOMIC DNA]</scope>
    <source>
        <strain evidence="2 3">SJW1-2</strain>
    </source>
</reference>
<evidence type="ECO:0000313" key="3">
    <source>
        <dbReference type="Proteomes" id="UP000236379"/>
    </source>
</evidence>
<protein>
    <recommendedName>
        <fullName evidence="4">Peptidase C1A papain C-terminal domain-containing protein</fullName>
    </recommendedName>
</protein>
<gene>
    <name evidence="2" type="ORF">CVO96_09430</name>
</gene>
<dbReference type="AlphaFoldDB" id="A0A2K3UYH5"/>
<proteinExistence type="predicted"/>
<evidence type="ECO:0008006" key="4">
    <source>
        <dbReference type="Google" id="ProtNLM"/>
    </source>
</evidence>
<feature type="compositionally biased region" description="Low complexity" evidence="1">
    <location>
        <begin position="573"/>
        <end position="585"/>
    </location>
</feature>
<dbReference type="Proteomes" id="UP000236379">
    <property type="component" value="Unassembled WGS sequence"/>
</dbReference>
<evidence type="ECO:0000256" key="1">
    <source>
        <dbReference type="SAM" id="MobiDB-lite"/>
    </source>
</evidence>
<evidence type="ECO:0000313" key="2">
    <source>
        <dbReference type="EMBL" id="PNY81565.1"/>
    </source>
</evidence>
<organism evidence="2 3">
    <name type="scientific">Deinococcus koreensis</name>
    <dbReference type="NCBI Taxonomy" id="2054903"/>
    <lineage>
        <taxon>Bacteria</taxon>
        <taxon>Thermotogati</taxon>
        <taxon>Deinococcota</taxon>
        <taxon>Deinococci</taxon>
        <taxon>Deinococcales</taxon>
        <taxon>Deinococcaceae</taxon>
        <taxon>Deinococcus</taxon>
    </lineage>
</organism>
<name>A0A2K3UYH5_9DEIO</name>
<accession>A0A2K3UYH5</accession>
<dbReference type="Gene3D" id="3.90.70.10">
    <property type="entry name" value="Cysteine proteinases"/>
    <property type="match status" value="1"/>
</dbReference>
<sequence length="585" mass="62593">MGGQAFHLRVRPDVFDARDLEYRPRLQMLPPEVCPPPGVPVLRQSGQSCTGHALAAVINTALGPGTRASPYMLYALARRYDEYPGTADAGSSLRGALKGWFHHGVVGTARWPKLRSAAPDLEDDAFRTEAARMPLGAFYRVNPYRLDDMQSAVTELNAVAASAVIHSGWEKPAVVEKGGRVLHVIDRPIDGRTLGGHAFAVVGYNEVGFVVQNSWGRRWGAGGFAVLPYEDWLESAYDAWVARPGVRSAKLYVSGWEGGQRGTSGQLLSAPGPDNARLTRYVVNLGHGGQLSTTGRFTSSPAQLAQIMAHLRDFHAASPQADVVLYAHGGLVSERGGLITAQKHLNWWLNNGVYPVTLAWQSGPGETLCAQLAETFAGKLPAGGLGFDLVEQFDRLVEGAAGRSLRWMWEQMKRSARAAGAPCRQGPPETAPGGTLLLQQLARLQAQLRAETGQRLRLHLVGHSAGSILLGGLLPRMQELGLRAESMQFLAPAMTLAEFGRVVLPHLVGPPATRTVHRFAVFSMTDADEQDDTVGAGNITPYHKSLLYLVARPGGTGPRSAPAGDGQVPPPAAAARGRVRTAGAG</sequence>
<dbReference type="CDD" id="cd02619">
    <property type="entry name" value="Peptidase_C1"/>
    <property type="match status" value="1"/>
</dbReference>
<dbReference type="SUPFAM" id="SSF53474">
    <property type="entry name" value="alpha/beta-Hydrolases"/>
    <property type="match status" value="1"/>
</dbReference>
<feature type="region of interest" description="Disordered" evidence="1">
    <location>
        <begin position="553"/>
        <end position="585"/>
    </location>
</feature>
<dbReference type="InterPro" id="IPR038765">
    <property type="entry name" value="Papain-like_cys_pep_sf"/>
</dbReference>